<evidence type="ECO:0000313" key="3">
    <source>
        <dbReference type="EMBL" id="KAL0072452.1"/>
    </source>
</evidence>
<reference evidence="3 4" key="1">
    <citation type="submission" date="2024-05" db="EMBL/GenBank/DDBJ databases">
        <title>A draft genome resource for the thread blight pathogen Marasmius tenuissimus strain MS-2.</title>
        <authorList>
            <person name="Yulfo-Soto G.E."/>
            <person name="Baruah I.K."/>
            <person name="Amoako-Attah I."/>
            <person name="Bukari Y."/>
            <person name="Meinhardt L.W."/>
            <person name="Bailey B.A."/>
            <person name="Cohen S.P."/>
        </authorList>
    </citation>
    <scope>NUCLEOTIDE SEQUENCE [LARGE SCALE GENOMIC DNA]</scope>
    <source>
        <strain evidence="3 4">MS-2</strain>
    </source>
</reference>
<evidence type="ECO:0000256" key="2">
    <source>
        <dbReference type="SAM" id="MobiDB-lite"/>
    </source>
</evidence>
<feature type="region of interest" description="Disordered" evidence="2">
    <location>
        <begin position="99"/>
        <end position="118"/>
    </location>
</feature>
<feature type="region of interest" description="Disordered" evidence="2">
    <location>
        <begin position="268"/>
        <end position="301"/>
    </location>
</feature>
<protein>
    <submittedName>
        <fullName evidence="3">Uncharacterized protein</fullName>
    </submittedName>
</protein>
<feature type="coiled-coil region" evidence="1">
    <location>
        <begin position="179"/>
        <end position="241"/>
    </location>
</feature>
<feature type="coiled-coil region" evidence="1">
    <location>
        <begin position="120"/>
        <end position="147"/>
    </location>
</feature>
<keyword evidence="4" id="KW-1185">Reference proteome</keyword>
<evidence type="ECO:0000256" key="1">
    <source>
        <dbReference type="SAM" id="Coils"/>
    </source>
</evidence>
<keyword evidence="1" id="KW-0175">Coiled coil</keyword>
<comment type="caution">
    <text evidence="3">The sequence shown here is derived from an EMBL/GenBank/DDBJ whole genome shotgun (WGS) entry which is preliminary data.</text>
</comment>
<evidence type="ECO:0000313" key="4">
    <source>
        <dbReference type="Proteomes" id="UP001437256"/>
    </source>
</evidence>
<organism evidence="3 4">
    <name type="scientific">Marasmius tenuissimus</name>
    <dbReference type="NCBI Taxonomy" id="585030"/>
    <lineage>
        <taxon>Eukaryota</taxon>
        <taxon>Fungi</taxon>
        <taxon>Dikarya</taxon>
        <taxon>Basidiomycota</taxon>
        <taxon>Agaricomycotina</taxon>
        <taxon>Agaricomycetes</taxon>
        <taxon>Agaricomycetidae</taxon>
        <taxon>Agaricales</taxon>
        <taxon>Marasmiineae</taxon>
        <taxon>Marasmiaceae</taxon>
        <taxon>Marasmius</taxon>
    </lineage>
</organism>
<accession>A0ABR3AEV0</accession>
<sequence length="358" mass="41016">MNRLRDAEEAVLKRRRQVQTKKAERKITLLAALGPCAENVFGKVENSPFWDRLTIMPSEYVSSAASLDENRPLDYEEFLNSNPSFSSLLARVIGEDPRQTLRSCSPSRSSRSSETRQHRRLALEEELKSIKARSDALEHEIHRADEAASRAEYAEVRLRDALDAVGAAEEATEKVTVELMRSREELRGQEVEIRRLERALSEAEERTIREEQKKIEAEKAARQAKQSAREAENALRIHEARAQGREEGLRDGMLKEFNQKRGSVWEKGHQRGYDEGRGDGVEEGRINGWNEGVKYGKNQGFDEGREYGRAEEREHALAAFDRFIEEEFGGREETNNLAGRWRNSLYYTDNESQSDGDE</sequence>
<dbReference type="Proteomes" id="UP001437256">
    <property type="component" value="Unassembled WGS sequence"/>
</dbReference>
<gene>
    <name evidence="3" type="ORF">AAF712_000215</name>
</gene>
<dbReference type="EMBL" id="JBBXMP010000001">
    <property type="protein sequence ID" value="KAL0072452.1"/>
    <property type="molecule type" value="Genomic_DNA"/>
</dbReference>
<feature type="compositionally biased region" description="Basic and acidic residues" evidence="2">
    <location>
        <begin position="268"/>
        <end position="285"/>
    </location>
</feature>
<proteinExistence type="predicted"/>
<name>A0ABR3AEV0_9AGAR</name>